<dbReference type="InterPro" id="IPR025665">
    <property type="entry name" value="Beta-barrel_OMP_2"/>
</dbReference>
<proteinExistence type="predicted"/>
<organism evidence="2">
    <name type="scientific">bioreactor metagenome</name>
    <dbReference type="NCBI Taxonomy" id="1076179"/>
    <lineage>
        <taxon>unclassified sequences</taxon>
        <taxon>metagenomes</taxon>
        <taxon>ecological metagenomes</taxon>
    </lineage>
</organism>
<reference evidence="2" key="1">
    <citation type="submission" date="2019-08" db="EMBL/GenBank/DDBJ databases">
        <authorList>
            <person name="Kucharzyk K."/>
            <person name="Murdoch R.W."/>
            <person name="Higgins S."/>
            <person name="Loffler F."/>
        </authorList>
    </citation>
    <scope>NUCLEOTIDE SEQUENCE</scope>
</reference>
<sequence length="221" mass="25342">MKKTIILIALIFVSIATMSQIKFGVRGGMTLSSYYSTQDFYKFKPSFHFGGIVDIPIATSKFSFVTGLYFADKGSKEDGNIIENNFTNVYGYSFKTTYDDYQLELPLLFTYKIPLNENISLKPQIGFYVSYTLLMEMKESRVYSRDYASNPETNVTIIRHASDKIINIGANAGVSLFYKNYSFTYSCDAGYPNRNHYLRDVWNAPSDYPDICMFFSLGYNF</sequence>
<dbReference type="EMBL" id="VSSQ01000793">
    <property type="protein sequence ID" value="MPM01403.1"/>
    <property type="molecule type" value="Genomic_DNA"/>
</dbReference>
<evidence type="ECO:0000313" key="2">
    <source>
        <dbReference type="EMBL" id="MPM01403.1"/>
    </source>
</evidence>
<protein>
    <recommendedName>
        <fullName evidence="1">Outer membrane protein beta-barrel domain-containing protein</fullName>
    </recommendedName>
</protein>
<feature type="domain" description="Outer membrane protein beta-barrel" evidence="1">
    <location>
        <begin position="20"/>
        <end position="183"/>
    </location>
</feature>
<evidence type="ECO:0000259" key="1">
    <source>
        <dbReference type="Pfam" id="PF13568"/>
    </source>
</evidence>
<accession>A0A644WFV1</accession>
<dbReference type="AlphaFoldDB" id="A0A644WFV1"/>
<name>A0A644WFV1_9ZZZZ</name>
<gene>
    <name evidence="2" type="ORF">SDC9_47643</name>
</gene>
<dbReference type="Pfam" id="PF13568">
    <property type="entry name" value="OMP_b-brl_2"/>
    <property type="match status" value="1"/>
</dbReference>
<comment type="caution">
    <text evidence="2">The sequence shown here is derived from an EMBL/GenBank/DDBJ whole genome shotgun (WGS) entry which is preliminary data.</text>
</comment>